<evidence type="ECO:0000313" key="9">
    <source>
        <dbReference type="Proteomes" id="UP000315112"/>
    </source>
</evidence>
<dbReference type="GO" id="GO:0006826">
    <property type="term" value="P:iron ion transport"/>
    <property type="evidence" value="ECO:0007669"/>
    <property type="project" value="InterPro"/>
</dbReference>
<dbReference type="GO" id="GO:0008849">
    <property type="term" value="F:enterochelin esterase activity"/>
    <property type="evidence" value="ECO:0007669"/>
    <property type="project" value="InterPro"/>
</dbReference>
<dbReference type="OrthoDB" id="9775130at2"/>
<evidence type="ECO:0000313" key="8">
    <source>
        <dbReference type="EMBL" id="TWI40996.1"/>
    </source>
</evidence>
<dbReference type="SUPFAM" id="SSF53474">
    <property type="entry name" value="alpha/beta-Hydrolases"/>
    <property type="match status" value="1"/>
</dbReference>
<evidence type="ECO:0000256" key="1">
    <source>
        <dbReference type="ARBA" id="ARBA00004496"/>
    </source>
</evidence>
<sequence>MRTGVRKYCVMVLAALPLLCRADPLPRFTGTLDAQTHREHAVALTPGDFVQGRLTGKAMRLVLLDRDGQRERILAKGRRDEQEFMFVAGTRGPYVLDVRAPEAGAYDLAVLRHVPVAAQVAPGPLPDSPRLRTLLAGLAQGTNTEAFWRGVTGPLVETAGVTPALAKDEVLVTFLWRGARRNVRLLGGPSSDHDELQRLGASDVWYRSYRVPASTRLSYRLAPDVPEVDGTPMERRRAILATLQRDPFNPVSFPARPLDRYDGASVLELPGAPPQQWIAPHAGVTAGAVETLRLASKELGNERDIVLYRSAGWRPGAPGNALVVLFDAEQYTTDVPTPVILDNLVAAGKLPPTAAILVANPSATSRGVELPPNPAFARFLSAELMPWARARGVYADAGRTAVAGASYGGLAATYAALRHPELFGNVYSQSGSFWWAPDGAEPEWLTRQFVAAPKLPVRFLLEAGLYEGGRGSAPGILDTTRHLRDVLQARGYDVQHREFAAGHDYLHWRGSLGDGLAELLGSPEGHVMR</sequence>
<dbReference type="EMBL" id="CP046904">
    <property type="protein sequence ID" value="QGZ38058.1"/>
    <property type="molecule type" value="Genomic_DNA"/>
</dbReference>
<dbReference type="Gene3D" id="3.40.50.1820">
    <property type="entry name" value="alpha/beta hydrolase"/>
    <property type="match status" value="1"/>
</dbReference>
<dbReference type="RefSeq" id="WP_145882043.1">
    <property type="nucleotide sequence ID" value="NZ_CP046904.1"/>
</dbReference>
<gene>
    <name evidence="7" type="ORF">GO485_02670</name>
    <name evidence="8" type="ORF">IP92_05816</name>
</gene>
<feature type="domain" description="Enterochelin esterase N-terminal" evidence="6">
    <location>
        <begin position="172"/>
        <end position="277"/>
    </location>
</feature>
<evidence type="ECO:0000256" key="5">
    <source>
        <dbReference type="SAM" id="SignalP"/>
    </source>
</evidence>
<evidence type="ECO:0000256" key="2">
    <source>
        <dbReference type="ARBA" id="ARBA00022490"/>
    </source>
</evidence>
<dbReference type="EMBL" id="VLKW01000019">
    <property type="protein sequence ID" value="TWI40996.1"/>
    <property type="molecule type" value="Genomic_DNA"/>
</dbReference>
<proteinExistence type="inferred from homology"/>
<evidence type="ECO:0000313" key="7">
    <source>
        <dbReference type="EMBL" id="QGZ38058.1"/>
    </source>
</evidence>
<dbReference type="InterPro" id="IPR021764">
    <property type="entry name" value="Enterochelin_esterase_N"/>
</dbReference>
<dbReference type="InterPro" id="IPR000801">
    <property type="entry name" value="Esterase-like"/>
</dbReference>
<keyword evidence="5" id="KW-0732">Signal</keyword>
<comment type="subcellular location">
    <subcellularLocation>
        <location evidence="1">Cytoplasm</location>
    </subcellularLocation>
</comment>
<reference evidence="8 9" key="1">
    <citation type="journal article" date="2015" name="Stand. Genomic Sci.">
        <title>Genomic Encyclopedia of Bacterial and Archaeal Type Strains, Phase III: the genomes of soil and plant-associated and newly described type strains.</title>
        <authorList>
            <person name="Whitman W.B."/>
            <person name="Woyke T."/>
            <person name="Klenk H.P."/>
            <person name="Zhou Y."/>
            <person name="Lilburn T.G."/>
            <person name="Beck B.J."/>
            <person name="De Vos P."/>
            <person name="Vandamme P."/>
            <person name="Eisen J.A."/>
            <person name="Garrity G."/>
            <person name="Hugenholtz P."/>
            <person name="Kyrpides N.C."/>
        </authorList>
    </citation>
    <scope>NUCLEOTIDE SEQUENCE [LARGE SCALE GENOMIC DNA]</scope>
    <source>
        <strain evidence="8 9">CGMCC 1.10685</strain>
    </source>
</reference>
<dbReference type="GO" id="GO:0005737">
    <property type="term" value="C:cytoplasm"/>
    <property type="evidence" value="ECO:0007669"/>
    <property type="project" value="UniProtKB-SubCell"/>
</dbReference>
<dbReference type="InterPro" id="IPR014756">
    <property type="entry name" value="Ig_E-set"/>
</dbReference>
<feature type="chain" id="PRO_5044617644" evidence="5">
    <location>
        <begin position="23"/>
        <end position="529"/>
    </location>
</feature>
<evidence type="ECO:0000256" key="3">
    <source>
        <dbReference type="ARBA" id="ARBA00022801"/>
    </source>
</evidence>
<dbReference type="Gene3D" id="2.60.40.10">
    <property type="entry name" value="Immunoglobulins"/>
    <property type="match status" value="1"/>
</dbReference>
<accession>A0A562PAH0</accession>
<feature type="signal peptide" evidence="5">
    <location>
        <begin position="1"/>
        <end position="22"/>
    </location>
</feature>
<protein>
    <submittedName>
        <fullName evidence="7">DUF3327 domain-containing protein</fullName>
    </submittedName>
    <submittedName>
        <fullName evidence="8">Enterochelin esterase family protein</fullName>
    </submittedName>
</protein>
<dbReference type="SUPFAM" id="SSF81296">
    <property type="entry name" value="E set domains"/>
    <property type="match status" value="1"/>
</dbReference>
<organism evidence="8 9">
    <name type="scientific">Pseudoduganella flava</name>
    <dbReference type="NCBI Taxonomy" id="871742"/>
    <lineage>
        <taxon>Bacteria</taxon>
        <taxon>Pseudomonadati</taxon>
        <taxon>Pseudomonadota</taxon>
        <taxon>Betaproteobacteria</taxon>
        <taxon>Burkholderiales</taxon>
        <taxon>Oxalobacteraceae</taxon>
        <taxon>Telluria group</taxon>
        <taxon>Pseudoduganella</taxon>
    </lineage>
</organism>
<keyword evidence="2" id="KW-0963">Cytoplasm</keyword>
<evidence type="ECO:0000256" key="4">
    <source>
        <dbReference type="ARBA" id="ARBA00024201"/>
    </source>
</evidence>
<evidence type="ECO:0000313" key="10">
    <source>
        <dbReference type="Proteomes" id="UP000437862"/>
    </source>
</evidence>
<dbReference type="InterPro" id="IPR013783">
    <property type="entry name" value="Ig-like_fold"/>
</dbReference>
<comment type="similarity">
    <text evidence="4">Belongs to the Fes family.</text>
</comment>
<dbReference type="InterPro" id="IPR050583">
    <property type="entry name" value="Mycobacterial_A85_antigen"/>
</dbReference>
<reference evidence="8" key="2">
    <citation type="submission" date="2019-07" db="EMBL/GenBank/DDBJ databases">
        <authorList>
            <person name="Whitman W."/>
            <person name="Huntemann M."/>
            <person name="Clum A."/>
            <person name="Pillay M."/>
            <person name="Palaniappan K."/>
            <person name="Varghese N."/>
            <person name="Mikhailova N."/>
            <person name="Stamatis D."/>
            <person name="Reddy T."/>
            <person name="Daum C."/>
            <person name="Shapiro N."/>
            <person name="Ivanova N."/>
            <person name="Kyrpides N."/>
            <person name="Woyke T."/>
        </authorList>
    </citation>
    <scope>NUCLEOTIDE SEQUENCE</scope>
    <source>
        <strain evidence="8">CGMCC 1.10685</strain>
    </source>
</reference>
<keyword evidence="10" id="KW-1185">Reference proteome</keyword>
<dbReference type="InterPro" id="IPR029058">
    <property type="entry name" value="AB_hydrolase_fold"/>
</dbReference>
<dbReference type="Proteomes" id="UP000437862">
    <property type="component" value="Chromosome"/>
</dbReference>
<name>A0A562PAH0_9BURK</name>
<evidence type="ECO:0000259" key="6">
    <source>
        <dbReference type="Pfam" id="PF11806"/>
    </source>
</evidence>
<reference evidence="7 10" key="3">
    <citation type="submission" date="2019-12" db="EMBL/GenBank/DDBJ databases">
        <title>Draft Genome Sequences of Six Type Strains of the Genus Massilia.</title>
        <authorList>
            <person name="Miess H."/>
            <person name="Frediansyah A."/>
            <person name="Goeker M."/>
            <person name="Gross H."/>
        </authorList>
    </citation>
    <scope>NUCLEOTIDE SEQUENCE [LARGE SCALE GENOMIC DNA]</scope>
    <source>
        <strain evidence="7 10">DSM 26639</strain>
    </source>
</reference>
<dbReference type="Pfam" id="PF00756">
    <property type="entry name" value="Esterase"/>
    <property type="match status" value="1"/>
</dbReference>
<dbReference type="Pfam" id="PF11806">
    <property type="entry name" value="Enterochelin_N"/>
    <property type="match status" value="1"/>
</dbReference>
<dbReference type="GO" id="GO:0005506">
    <property type="term" value="F:iron ion binding"/>
    <property type="evidence" value="ECO:0007669"/>
    <property type="project" value="InterPro"/>
</dbReference>
<keyword evidence="3" id="KW-0378">Hydrolase</keyword>
<dbReference type="PANTHER" id="PTHR48098:SF3">
    <property type="entry name" value="IRON(III) ENTEROBACTIN ESTERASE"/>
    <property type="match status" value="1"/>
</dbReference>
<dbReference type="AlphaFoldDB" id="A0A562PAH0"/>
<dbReference type="PANTHER" id="PTHR48098">
    <property type="entry name" value="ENTEROCHELIN ESTERASE-RELATED"/>
    <property type="match status" value="1"/>
</dbReference>
<dbReference type="Proteomes" id="UP000315112">
    <property type="component" value="Unassembled WGS sequence"/>
</dbReference>